<dbReference type="Proteomes" id="UP000449906">
    <property type="component" value="Unassembled WGS sequence"/>
</dbReference>
<dbReference type="EMBL" id="WBVM01000001">
    <property type="protein sequence ID" value="KAB2810880.1"/>
    <property type="molecule type" value="Genomic_DNA"/>
</dbReference>
<dbReference type="PIRSF" id="PIRSF020623">
    <property type="entry name" value="PaaX"/>
    <property type="match status" value="1"/>
</dbReference>
<feature type="domain" description="Transcriptional repressor PaaX-like central Cas2-like" evidence="2">
    <location>
        <begin position="95"/>
        <end position="169"/>
    </location>
</feature>
<dbReference type="PANTHER" id="PTHR30319:SF1">
    <property type="entry name" value="TRANSCRIPTIONAL REPRESSOR PAAX"/>
    <property type="match status" value="1"/>
</dbReference>
<dbReference type="Gene3D" id="1.10.10.10">
    <property type="entry name" value="Winged helix-like DNA-binding domain superfamily/Winged helix DNA-binding domain"/>
    <property type="match status" value="1"/>
</dbReference>
<reference evidence="3 4" key="1">
    <citation type="submission" date="2019-09" db="EMBL/GenBank/DDBJ databases">
        <title>Pimelobacter sp. isolated from Paulinella.</title>
        <authorList>
            <person name="Jeong S.E."/>
        </authorList>
    </citation>
    <scope>NUCLEOTIDE SEQUENCE [LARGE SCALE GENOMIC DNA]</scope>
    <source>
        <strain evidence="3 4">Pch-N</strain>
    </source>
</reference>
<evidence type="ECO:0000313" key="4">
    <source>
        <dbReference type="Proteomes" id="UP000449906"/>
    </source>
</evidence>
<name>A0A7J5DY20_NOCSI</name>
<evidence type="ECO:0000259" key="1">
    <source>
        <dbReference type="Pfam" id="PF08223"/>
    </source>
</evidence>
<dbReference type="Gene3D" id="1.20.58.1460">
    <property type="match status" value="1"/>
</dbReference>
<gene>
    <name evidence="3" type="ORF">F9L07_02740</name>
</gene>
<sequence>MNGPIPTRLLVHALVREDGVVDAGELYDVAALLGMTDQQVRLCLKRLVAEGRFAHEGRGRKAVLTALADPGRPTGALAPDAEHVRYAYRQDDGLEPWSGTWHLFGFAIPEARRAARDGLRETLVHLGAAPLPGGMYVAANAIGDLVEARARHLGVADALSVLTTSDLRVGTTDDPRRLAALLWPLDEIAERHRELAAFARTAGARVAAGEVTTAAERTRLAVELAAGFGRALTPDPLLPPELLPQPWPGAEARRLSRECWAALRALPPAPGEPGSPLRLFRLYGDSDERPNVR</sequence>
<dbReference type="Pfam" id="PF08223">
    <property type="entry name" value="PaaX_C"/>
    <property type="match status" value="1"/>
</dbReference>
<evidence type="ECO:0000313" key="3">
    <source>
        <dbReference type="EMBL" id="KAB2810880.1"/>
    </source>
</evidence>
<dbReference type="Pfam" id="PF20803">
    <property type="entry name" value="PaaX_M"/>
    <property type="match status" value="1"/>
</dbReference>
<comment type="caution">
    <text evidence="3">The sequence shown here is derived from an EMBL/GenBank/DDBJ whole genome shotgun (WGS) entry which is preliminary data.</text>
</comment>
<dbReference type="RefSeq" id="WP_151578396.1">
    <property type="nucleotide sequence ID" value="NZ_WBVM01000001.1"/>
</dbReference>
<dbReference type="InterPro" id="IPR013225">
    <property type="entry name" value="PaaX_C"/>
</dbReference>
<proteinExistence type="predicted"/>
<dbReference type="InterPro" id="IPR048846">
    <property type="entry name" value="PaaX-like_central"/>
</dbReference>
<dbReference type="AlphaFoldDB" id="A0A7J5DY20"/>
<dbReference type="GO" id="GO:0006351">
    <property type="term" value="P:DNA-templated transcription"/>
    <property type="evidence" value="ECO:0007669"/>
    <property type="project" value="InterPro"/>
</dbReference>
<accession>A0A7J5DY20</accession>
<dbReference type="InterPro" id="IPR011965">
    <property type="entry name" value="PaaX_trns_reg"/>
</dbReference>
<feature type="domain" description="Transcriptional repressor PaaX-like C-terminal" evidence="1">
    <location>
        <begin position="183"/>
        <end position="265"/>
    </location>
</feature>
<organism evidence="3 4">
    <name type="scientific">Nocardioides simplex</name>
    <name type="common">Arthrobacter simplex</name>
    <dbReference type="NCBI Taxonomy" id="2045"/>
    <lineage>
        <taxon>Bacteria</taxon>
        <taxon>Bacillati</taxon>
        <taxon>Actinomycetota</taxon>
        <taxon>Actinomycetes</taxon>
        <taxon>Propionibacteriales</taxon>
        <taxon>Nocardioidaceae</taxon>
        <taxon>Pimelobacter</taxon>
    </lineage>
</organism>
<dbReference type="InterPro" id="IPR036388">
    <property type="entry name" value="WH-like_DNA-bd_sf"/>
</dbReference>
<dbReference type="PANTHER" id="PTHR30319">
    <property type="entry name" value="PHENYLACETIC ACID REGULATOR-RELATED TRANSCRIPTIONAL REPRESSOR"/>
    <property type="match status" value="1"/>
</dbReference>
<protein>
    <submittedName>
        <fullName evidence="3">Transcriptional regulator</fullName>
    </submittedName>
</protein>
<dbReference type="Gene3D" id="3.30.70.2650">
    <property type="match status" value="1"/>
</dbReference>
<evidence type="ECO:0000259" key="2">
    <source>
        <dbReference type="Pfam" id="PF20803"/>
    </source>
</evidence>